<name>A0A8D9CEY6_9VIRU</name>
<protein>
    <submittedName>
        <fullName evidence="1">Uncharacterized protein</fullName>
    </submittedName>
</protein>
<sequence>MEILNLQDYINKAAWLIESGSYKRIDFILGLRLTKEDYKEFKSLISMFNYDDLYKNFDHRIEFKIYPFSSKASEHIVKIDGETYYLVGNEEQFMSQFTFEIREKRLRDLLDKKDDK</sequence>
<accession>A0A8D9CEY6</accession>
<reference evidence="1" key="1">
    <citation type="submission" date="2021-06" db="EMBL/GenBank/DDBJ databases">
        <authorList>
            <person name="Gannon L."/>
            <person name="Redgwell R T."/>
            <person name="Michniewski S."/>
            <person name="Harrison D C."/>
            <person name="Millard A."/>
        </authorList>
    </citation>
    <scope>NUCLEOTIDE SEQUENCE</scope>
</reference>
<organism evidence="1">
    <name type="scientific">uncultured marine phage</name>
    <dbReference type="NCBI Taxonomy" id="707152"/>
    <lineage>
        <taxon>Viruses</taxon>
        <taxon>environmental samples</taxon>
    </lineage>
</organism>
<gene>
    <name evidence="1" type="ORF">SLAVMIC_00306</name>
</gene>
<dbReference type="EMBL" id="OU342829">
    <property type="protein sequence ID" value="CAG7580218.1"/>
    <property type="molecule type" value="Genomic_DNA"/>
</dbReference>
<evidence type="ECO:0000313" key="1">
    <source>
        <dbReference type="EMBL" id="CAG7580218.1"/>
    </source>
</evidence>
<proteinExistence type="predicted"/>